<keyword evidence="2" id="KW-1185">Reference proteome</keyword>
<evidence type="ECO:0000313" key="2">
    <source>
        <dbReference type="Proteomes" id="UP000054217"/>
    </source>
</evidence>
<protein>
    <submittedName>
        <fullName evidence="1">Uncharacterized protein</fullName>
    </submittedName>
</protein>
<evidence type="ECO:0000313" key="1">
    <source>
        <dbReference type="EMBL" id="KIO01214.1"/>
    </source>
</evidence>
<sequence length="102" mass="11470">MHSFLALSRLRVFQYGYHDTDTEYAQECSKRRCRTRNVFAPFAVEFMFCAIINPAAIRHVQMRLTSALLSPVLSSETLLPISPQPGTPPRGGCGMLRAALKR</sequence>
<dbReference type="InParanoid" id="A0A0C3P1K3"/>
<accession>A0A0C3P1K3</accession>
<dbReference type="AlphaFoldDB" id="A0A0C3P1K3"/>
<organism evidence="1 2">
    <name type="scientific">Pisolithus tinctorius Marx 270</name>
    <dbReference type="NCBI Taxonomy" id="870435"/>
    <lineage>
        <taxon>Eukaryota</taxon>
        <taxon>Fungi</taxon>
        <taxon>Dikarya</taxon>
        <taxon>Basidiomycota</taxon>
        <taxon>Agaricomycotina</taxon>
        <taxon>Agaricomycetes</taxon>
        <taxon>Agaricomycetidae</taxon>
        <taxon>Boletales</taxon>
        <taxon>Sclerodermatineae</taxon>
        <taxon>Pisolithaceae</taxon>
        <taxon>Pisolithus</taxon>
    </lineage>
</organism>
<proteinExistence type="predicted"/>
<gene>
    <name evidence="1" type="ORF">M404DRAFT_1003247</name>
</gene>
<reference evidence="1 2" key="1">
    <citation type="submission" date="2014-04" db="EMBL/GenBank/DDBJ databases">
        <authorList>
            <consortium name="DOE Joint Genome Institute"/>
            <person name="Kuo A."/>
            <person name="Kohler A."/>
            <person name="Costa M.D."/>
            <person name="Nagy L.G."/>
            <person name="Floudas D."/>
            <person name="Copeland A."/>
            <person name="Barry K.W."/>
            <person name="Cichocki N."/>
            <person name="Veneault-Fourrey C."/>
            <person name="LaButti K."/>
            <person name="Lindquist E.A."/>
            <person name="Lipzen A."/>
            <person name="Lundell T."/>
            <person name="Morin E."/>
            <person name="Murat C."/>
            <person name="Sun H."/>
            <person name="Tunlid A."/>
            <person name="Henrissat B."/>
            <person name="Grigoriev I.V."/>
            <person name="Hibbett D.S."/>
            <person name="Martin F."/>
            <person name="Nordberg H.P."/>
            <person name="Cantor M.N."/>
            <person name="Hua S.X."/>
        </authorList>
    </citation>
    <scope>NUCLEOTIDE SEQUENCE [LARGE SCALE GENOMIC DNA]</scope>
    <source>
        <strain evidence="1 2">Marx 270</strain>
    </source>
</reference>
<dbReference type="EMBL" id="KN831990">
    <property type="protein sequence ID" value="KIO01214.1"/>
    <property type="molecule type" value="Genomic_DNA"/>
</dbReference>
<dbReference type="Proteomes" id="UP000054217">
    <property type="component" value="Unassembled WGS sequence"/>
</dbReference>
<reference evidence="2" key="2">
    <citation type="submission" date="2015-01" db="EMBL/GenBank/DDBJ databases">
        <title>Evolutionary Origins and Diversification of the Mycorrhizal Mutualists.</title>
        <authorList>
            <consortium name="DOE Joint Genome Institute"/>
            <consortium name="Mycorrhizal Genomics Consortium"/>
            <person name="Kohler A."/>
            <person name="Kuo A."/>
            <person name="Nagy L.G."/>
            <person name="Floudas D."/>
            <person name="Copeland A."/>
            <person name="Barry K.W."/>
            <person name="Cichocki N."/>
            <person name="Veneault-Fourrey C."/>
            <person name="LaButti K."/>
            <person name="Lindquist E.A."/>
            <person name="Lipzen A."/>
            <person name="Lundell T."/>
            <person name="Morin E."/>
            <person name="Murat C."/>
            <person name="Riley R."/>
            <person name="Ohm R."/>
            <person name="Sun H."/>
            <person name="Tunlid A."/>
            <person name="Henrissat B."/>
            <person name="Grigoriev I.V."/>
            <person name="Hibbett D.S."/>
            <person name="Martin F."/>
        </authorList>
    </citation>
    <scope>NUCLEOTIDE SEQUENCE [LARGE SCALE GENOMIC DNA]</scope>
    <source>
        <strain evidence="2">Marx 270</strain>
    </source>
</reference>
<dbReference type="HOGENOM" id="CLU_2278607_0_0_1"/>
<name>A0A0C3P1K3_PISTI</name>